<evidence type="ECO:0000313" key="3">
    <source>
        <dbReference type="EMBL" id="VAW51191.1"/>
    </source>
</evidence>
<reference evidence="3" key="1">
    <citation type="submission" date="2018-06" db="EMBL/GenBank/DDBJ databases">
        <authorList>
            <person name="Zhirakovskaya E."/>
        </authorList>
    </citation>
    <scope>NUCLEOTIDE SEQUENCE</scope>
</reference>
<proteinExistence type="inferred from homology"/>
<dbReference type="InterPro" id="IPR007474">
    <property type="entry name" value="ApaG_domain"/>
</dbReference>
<dbReference type="SUPFAM" id="SSF110069">
    <property type="entry name" value="ApaG-like"/>
    <property type="match status" value="1"/>
</dbReference>
<dbReference type="PROSITE" id="PS51087">
    <property type="entry name" value="APAG"/>
    <property type="match status" value="1"/>
</dbReference>
<evidence type="ECO:0000256" key="1">
    <source>
        <dbReference type="ARBA" id="ARBA00017693"/>
    </source>
</evidence>
<dbReference type="PANTHER" id="PTHR14289:SF16">
    <property type="entry name" value="POLYMERASE DELTA-INTERACTING PROTEIN 2"/>
    <property type="match status" value="1"/>
</dbReference>
<dbReference type="PANTHER" id="PTHR14289">
    <property type="entry name" value="F-BOX ONLY PROTEIN 3"/>
    <property type="match status" value="1"/>
</dbReference>
<name>A0A3B0W799_9ZZZZ</name>
<feature type="domain" description="ApaG" evidence="2">
    <location>
        <begin position="1"/>
        <end position="122"/>
    </location>
</feature>
<dbReference type="Gene3D" id="2.60.40.1470">
    <property type="entry name" value="ApaG domain"/>
    <property type="match status" value="1"/>
</dbReference>
<dbReference type="GO" id="GO:0070987">
    <property type="term" value="P:error-free translesion synthesis"/>
    <property type="evidence" value="ECO:0007669"/>
    <property type="project" value="TreeGrafter"/>
</dbReference>
<dbReference type="InterPro" id="IPR036767">
    <property type="entry name" value="ApaG_sf"/>
</dbReference>
<dbReference type="HAMAP" id="MF_00791">
    <property type="entry name" value="ApaG"/>
    <property type="match status" value="1"/>
</dbReference>
<organism evidence="3">
    <name type="scientific">hydrothermal vent metagenome</name>
    <dbReference type="NCBI Taxonomy" id="652676"/>
    <lineage>
        <taxon>unclassified sequences</taxon>
        <taxon>metagenomes</taxon>
        <taxon>ecological metagenomes</taxon>
    </lineage>
</organism>
<gene>
    <name evidence="3" type="ORF">MNBD_GAMMA05-1045</name>
</gene>
<protein>
    <recommendedName>
        <fullName evidence="1">Protein ApaG</fullName>
    </recommendedName>
</protein>
<dbReference type="AlphaFoldDB" id="A0A3B0W799"/>
<evidence type="ECO:0000259" key="2">
    <source>
        <dbReference type="PROSITE" id="PS51087"/>
    </source>
</evidence>
<dbReference type="NCBIfam" id="NF003967">
    <property type="entry name" value="PRK05461.1"/>
    <property type="match status" value="1"/>
</dbReference>
<dbReference type="EMBL" id="UOFE01000013">
    <property type="protein sequence ID" value="VAW51191.1"/>
    <property type="molecule type" value="Genomic_DNA"/>
</dbReference>
<accession>A0A3B0W799</accession>
<dbReference type="Pfam" id="PF04379">
    <property type="entry name" value="DUF525"/>
    <property type="match status" value="1"/>
</dbReference>
<dbReference type="InterPro" id="IPR023065">
    <property type="entry name" value="Uncharacterised_ApaG"/>
</dbReference>
<sequence length="122" mass="13430">MNNIEIKVLPAYIADQSDPSNNHYVFSYTVTIKNNGSASAKLLTRHWIITDGDGQTQEVKGDGVIGEQPHLQPGEGFQYTSGTFMNTPFGTMHGSYQMISDHGEKFDATIPAFQLTVPNTLH</sequence>